<evidence type="ECO:0000313" key="2">
    <source>
        <dbReference type="EMBL" id="MFC7618019.1"/>
    </source>
</evidence>
<dbReference type="Gene3D" id="3.40.50.12780">
    <property type="entry name" value="N-terminal domain of ligase-like"/>
    <property type="match status" value="1"/>
</dbReference>
<dbReference type="InterPro" id="IPR020845">
    <property type="entry name" value="AMP-binding_CS"/>
</dbReference>
<reference evidence="3" key="1">
    <citation type="journal article" date="2019" name="Int. J. Syst. Evol. Microbiol.">
        <title>The Global Catalogue of Microorganisms (GCM) 10K type strain sequencing project: providing services to taxonomists for standard genome sequencing and annotation.</title>
        <authorList>
            <consortium name="The Broad Institute Genomics Platform"/>
            <consortium name="The Broad Institute Genome Sequencing Center for Infectious Disease"/>
            <person name="Wu L."/>
            <person name="Ma J."/>
        </authorList>
    </citation>
    <scope>NUCLEOTIDE SEQUENCE [LARGE SCALE GENOMIC DNA]</scope>
    <source>
        <strain evidence="3">JCM 17695</strain>
    </source>
</reference>
<dbReference type="PROSITE" id="PS00455">
    <property type="entry name" value="AMP_BINDING"/>
    <property type="match status" value="1"/>
</dbReference>
<feature type="domain" description="AMP-dependent synthetase/ligase" evidence="1">
    <location>
        <begin position="21"/>
        <end position="144"/>
    </location>
</feature>
<dbReference type="Proteomes" id="UP001596512">
    <property type="component" value="Unassembled WGS sequence"/>
</dbReference>
<comment type="caution">
    <text evidence="2">The sequence shown here is derived from an EMBL/GenBank/DDBJ whole genome shotgun (WGS) entry which is preliminary data.</text>
</comment>
<dbReference type="SUPFAM" id="SSF56801">
    <property type="entry name" value="Acetyl-CoA synthetase-like"/>
    <property type="match status" value="1"/>
</dbReference>
<sequence>MDLADRLRAALDGGPPLVVRTSGSTSEPKAVLLPGTCLLASATATHARLGGPGTWLLALPTTHIAGVQVLVRSLVAGTTPGVLSGPFRSRPFVEAASDVLASDGPRYTALVPTQLTRVLSWGGSALAALRSFDAVLVGGAAVSSPSSPPPATPVSAW</sequence>
<dbReference type="EMBL" id="JBHTEY010000004">
    <property type="protein sequence ID" value="MFC7618019.1"/>
    <property type="molecule type" value="Genomic_DNA"/>
</dbReference>
<accession>A0ABW2TXC4</accession>
<evidence type="ECO:0000313" key="3">
    <source>
        <dbReference type="Proteomes" id="UP001596512"/>
    </source>
</evidence>
<name>A0ABW2TXC4_9PSEU</name>
<dbReference type="InterPro" id="IPR042099">
    <property type="entry name" value="ANL_N_sf"/>
</dbReference>
<gene>
    <name evidence="2" type="ORF">ACFQV2_36145</name>
</gene>
<evidence type="ECO:0000259" key="1">
    <source>
        <dbReference type="Pfam" id="PF00501"/>
    </source>
</evidence>
<dbReference type="InterPro" id="IPR000873">
    <property type="entry name" value="AMP-dep_synth/lig_dom"/>
</dbReference>
<proteinExistence type="predicted"/>
<keyword evidence="3" id="KW-1185">Reference proteome</keyword>
<protein>
    <submittedName>
        <fullName evidence="2">AMP-binding protein</fullName>
    </submittedName>
</protein>
<organism evidence="2 3">
    <name type="scientific">Actinokineospora soli</name>
    <dbReference type="NCBI Taxonomy" id="1048753"/>
    <lineage>
        <taxon>Bacteria</taxon>
        <taxon>Bacillati</taxon>
        <taxon>Actinomycetota</taxon>
        <taxon>Actinomycetes</taxon>
        <taxon>Pseudonocardiales</taxon>
        <taxon>Pseudonocardiaceae</taxon>
        <taxon>Actinokineospora</taxon>
    </lineage>
</organism>
<dbReference type="Pfam" id="PF00501">
    <property type="entry name" value="AMP-binding"/>
    <property type="match status" value="1"/>
</dbReference>